<dbReference type="AlphaFoldDB" id="A0A371H125"/>
<name>A0A371H125_MUCPR</name>
<proteinExistence type="predicted"/>
<feature type="compositionally biased region" description="Polar residues" evidence="1">
    <location>
        <begin position="183"/>
        <end position="192"/>
    </location>
</feature>
<dbReference type="EMBL" id="QJKJ01003864">
    <property type="protein sequence ID" value="RDX96518.1"/>
    <property type="molecule type" value="Genomic_DNA"/>
</dbReference>
<feature type="non-terminal residue" evidence="3">
    <location>
        <position position="1"/>
    </location>
</feature>
<evidence type="ECO:0000313" key="3">
    <source>
        <dbReference type="EMBL" id="RDX96518.1"/>
    </source>
</evidence>
<sequence>MTHLNVTSYNGIIVNSYKFHTKERNIYGENDLDYYGIIEEILELSYLGSQKKVFLLQCQWFDLINGVNVDERFELVDVNRKSKLHSYEPFILAPQAQQVYYTMYPQKRDRVKGKWWATCKLDANDYYQDDVSLGAQNVIPKYEVVFVLDTNAPIEEVCINDIYKPMEISFGRETRRGRGRGSNPPQLDYSCTSPPPPHAFLSQGVKNDRNKGMKQGLVKEHKTLKN</sequence>
<protein>
    <recommendedName>
        <fullName evidence="2">DUF4216 domain-containing protein</fullName>
    </recommendedName>
</protein>
<gene>
    <name evidence="3" type="ORF">CR513_20811</name>
</gene>
<dbReference type="OrthoDB" id="1428029at2759"/>
<dbReference type="PANTHER" id="PTHR48258">
    <property type="entry name" value="DUF4218 DOMAIN-CONTAINING PROTEIN-RELATED"/>
    <property type="match status" value="1"/>
</dbReference>
<accession>A0A371H125</accession>
<dbReference type="Proteomes" id="UP000257109">
    <property type="component" value="Unassembled WGS sequence"/>
</dbReference>
<organism evidence="3 4">
    <name type="scientific">Mucuna pruriens</name>
    <name type="common">Velvet bean</name>
    <name type="synonym">Dolichos pruriens</name>
    <dbReference type="NCBI Taxonomy" id="157652"/>
    <lineage>
        <taxon>Eukaryota</taxon>
        <taxon>Viridiplantae</taxon>
        <taxon>Streptophyta</taxon>
        <taxon>Embryophyta</taxon>
        <taxon>Tracheophyta</taxon>
        <taxon>Spermatophyta</taxon>
        <taxon>Magnoliopsida</taxon>
        <taxon>eudicotyledons</taxon>
        <taxon>Gunneridae</taxon>
        <taxon>Pentapetalae</taxon>
        <taxon>rosids</taxon>
        <taxon>fabids</taxon>
        <taxon>Fabales</taxon>
        <taxon>Fabaceae</taxon>
        <taxon>Papilionoideae</taxon>
        <taxon>50 kb inversion clade</taxon>
        <taxon>NPAAA clade</taxon>
        <taxon>indigoferoid/millettioid clade</taxon>
        <taxon>Phaseoleae</taxon>
        <taxon>Mucuna</taxon>
    </lineage>
</organism>
<comment type="caution">
    <text evidence="3">The sequence shown here is derived from an EMBL/GenBank/DDBJ whole genome shotgun (WGS) entry which is preliminary data.</text>
</comment>
<evidence type="ECO:0000259" key="2">
    <source>
        <dbReference type="Pfam" id="PF13952"/>
    </source>
</evidence>
<dbReference type="Pfam" id="PF13952">
    <property type="entry name" value="DUF4216"/>
    <property type="match status" value="1"/>
</dbReference>
<evidence type="ECO:0000313" key="4">
    <source>
        <dbReference type="Proteomes" id="UP000257109"/>
    </source>
</evidence>
<keyword evidence="4" id="KW-1185">Reference proteome</keyword>
<reference evidence="3" key="1">
    <citation type="submission" date="2018-05" db="EMBL/GenBank/DDBJ databases">
        <title>Draft genome of Mucuna pruriens seed.</title>
        <authorList>
            <person name="Nnadi N.E."/>
            <person name="Vos R."/>
            <person name="Hasami M.H."/>
            <person name="Devisetty U.K."/>
            <person name="Aguiy J.C."/>
        </authorList>
    </citation>
    <scope>NUCLEOTIDE SEQUENCE [LARGE SCALE GENOMIC DNA]</scope>
    <source>
        <strain evidence="3">JCA_2017</strain>
    </source>
</reference>
<evidence type="ECO:0000256" key="1">
    <source>
        <dbReference type="SAM" id="MobiDB-lite"/>
    </source>
</evidence>
<dbReference type="InterPro" id="IPR025312">
    <property type="entry name" value="DUF4216"/>
</dbReference>
<feature type="region of interest" description="Disordered" evidence="1">
    <location>
        <begin position="173"/>
        <end position="211"/>
    </location>
</feature>
<dbReference type="PANTHER" id="PTHR48258:SF4">
    <property type="entry name" value="DUF4216 DOMAIN-CONTAINING PROTEIN"/>
    <property type="match status" value="1"/>
</dbReference>
<feature type="domain" description="DUF4216" evidence="2">
    <location>
        <begin position="42"/>
        <end position="116"/>
    </location>
</feature>